<keyword evidence="2" id="KW-0410">Iron transport</keyword>
<feature type="binding site" evidence="4">
    <location>
        <position position="234"/>
    </location>
    <ligand>
        <name>Fe cation</name>
        <dbReference type="ChEBI" id="CHEBI:24875"/>
    </ligand>
</feature>
<reference evidence="6 7" key="1">
    <citation type="submission" date="2019-10" db="EMBL/GenBank/DDBJ databases">
        <title>Whole genome shotgun sequence of Acrocarpospora macrocephala NBRC 16266.</title>
        <authorList>
            <person name="Ichikawa N."/>
            <person name="Kimura A."/>
            <person name="Kitahashi Y."/>
            <person name="Komaki H."/>
            <person name="Oguchi A."/>
        </authorList>
    </citation>
    <scope>NUCLEOTIDE SEQUENCE [LARGE SCALE GENOMIC DNA]</scope>
    <source>
        <strain evidence="6 7">NBRC 16266</strain>
    </source>
</reference>
<gene>
    <name evidence="6" type="ORF">Amac_024130</name>
</gene>
<organism evidence="6 7">
    <name type="scientific">Acrocarpospora macrocephala</name>
    <dbReference type="NCBI Taxonomy" id="150177"/>
    <lineage>
        <taxon>Bacteria</taxon>
        <taxon>Bacillati</taxon>
        <taxon>Actinomycetota</taxon>
        <taxon>Actinomycetes</taxon>
        <taxon>Streptosporangiales</taxon>
        <taxon>Streptosporangiaceae</taxon>
        <taxon>Acrocarpospora</taxon>
    </lineage>
</organism>
<accession>A0A5M3WI52</accession>
<dbReference type="SUPFAM" id="SSF53850">
    <property type="entry name" value="Periplasmic binding protein-like II"/>
    <property type="match status" value="1"/>
</dbReference>
<dbReference type="OrthoDB" id="9769567at2"/>
<keyword evidence="3 5" id="KW-0732">Signal</keyword>
<dbReference type="GO" id="GO:0030288">
    <property type="term" value="C:outer membrane-bounded periplasmic space"/>
    <property type="evidence" value="ECO:0007669"/>
    <property type="project" value="TreeGrafter"/>
</dbReference>
<dbReference type="RefSeq" id="WP_155354410.1">
    <property type="nucleotide sequence ID" value="NZ_BAAAHL010000060.1"/>
</dbReference>
<comment type="caution">
    <text evidence="6">The sequence shown here is derived from an EMBL/GenBank/DDBJ whole genome shotgun (WGS) entry which is preliminary data.</text>
</comment>
<evidence type="ECO:0000256" key="1">
    <source>
        <dbReference type="ARBA" id="ARBA00008520"/>
    </source>
</evidence>
<keyword evidence="7" id="KW-1185">Reference proteome</keyword>
<dbReference type="PIRSF" id="PIRSF002825">
    <property type="entry name" value="CfbpA"/>
    <property type="match status" value="1"/>
</dbReference>
<sequence>MPHAPRTLPALLAGVLLLSLAACGGEQSTSTAPSSAAATKKITVYSGRSEELVKPLLDKFTQASGITVDVRYAATAAMAAQLLEEGERSPADVFFAQDAGALGAVAKKGLFAPLPADVTSRVPETYRARSGEWVGVTARARVLVYNPGKAPEQELPASVFELTDPKWKGKVGVAPTNASFQAFVTALRVQHGEDRAKEFLAGLQANEPQIRDGNGPILEEVDAGTITVGLINHYYLGELAKERGVTPDQLTAKLHFFPGGDTGALVNVAGVGLLKKAAANADAKAFVDYLLGAEAQAYFAEQTFEYPVVAGVTGPAGVPALGELQAPDVDLNDLDELETTITLIKDSGLVP</sequence>
<evidence type="ECO:0000256" key="2">
    <source>
        <dbReference type="ARBA" id="ARBA00022496"/>
    </source>
</evidence>
<keyword evidence="2" id="KW-0406">Ion transport</keyword>
<name>A0A5M3WI52_9ACTN</name>
<proteinExistence type="inferred from homology"/>
<feature type="signal peptide" evidence="5">
    <location>
        <begin position="1"/>
        <end position="24"/>
    </location>
</feature>
<keyword evidence="2" id="KW-0813">Transport</keyword>
<dbReference type="GO" id="GO:0006826">
    <property type="term" value="P:iron ion transport"/>
    <property type="evidence" value="ECO:0007669"/>
    <property type="project" value="UniProtKB-KW"/>
</dbReference>
<keyword evidence="4" id="KW-0408">Iron</keyword>
<dbReference type="PANTHER" id="PTHR30006">
    <property type="entry name" value="THIAMINE-BINDING PERIPLASMIC PROTEIN-RELATED"/>
    <property type="match status" value="1"/>
</dbReference>
<dbReference type="CDD" id="cd13543">
    <property type="entry name" value="PBP2_Fbp"/>
    <property type="match status" value="1"/>
</dbReference>
<dbReference type="AlphaFoldDB" id="A0A5M3WI52"/>
<dbReference type="Pfam" id="PF13343">
    <property type="entry name" value="SBP_bac_6"/>
    <property type="match status" value="1"/>
</dbReference>
<feature type="binding site" evidence="4">
    <location>
        <position position="235"/>
    </location>
    <ligand>
        <name>Fe cation</name>
        <dbReference type="ChEBI" id="CHEBI:24875"/>
    </ligand>
</feature>
<dbReference type="PANTHER" id="PTHR30006:SF15">
    <property type="entry name" value="IRON-UTILIZATION PERIPLASMIC PROTEIN"/>
    <property type="match status" value="1"/>
</dbReference>
<evidence type="ECO:0000256" key="4">
    <source>
        <dbReference type="PIRSR" id="PIRSR002825-1"/>
    </source>
</evidence>
<dbReference type="Gene3D" id="3.40.190.10">
    <property type="entry name" value="Periplasmic binding protein-like II"/>
    <property type="match status" value="2"/>
</dbReference>
<dbReference type="GO" id="GO:0046872">
    <property type="term" value="F:metal ion binding"/>
    <property type="evidence" value="ECO:0007669"/>
    <property type="project" value="UniProtKB-KW"/>
</dbReference>
<dbReference type="PROSITE" id="PS51257">
    <property type="entry name" value="PROKAR_LIPOPROTEIN"/>
    <property type="match status" value="1"/>
</dbReference>
<dbReference type="InterPro" id="IPR026045">
    <property type="entry name" value="Ferric-bd"/>
</dbReference>
<feature type="chain" id="PRO_5038525358" evidence="5">
    <location>
        <begin position="25"/>
        <end position="351"/>
    </location>
</feature>
<evidence type="ECO:0000313" key="7">
    <source>
        <dbReference type="Proteomes" id="UP000331127"/>
    </source>
</evidence>
<evidence type="ECO:0000256" key="3">
    <source>
        <dbReference type="ARBA" id="ARBA00022729"/>
    </source>
</evidence>
<protein>
    <submittedName>
        <fullName evidence="6">Iron ABC transporter substrate-binding protein</fullName>
    </submittedName>
</protein>
<dbReference type="Proteomes" id="UP000331127">
    <property type="component" value="Unassembled WGS sequence"/>
</dbReference>
<dbReference type="EMBL" id="BLAE01000012">
    <property type="protein sequence ID" value="GES08817.1"/>
    <property type="molecule type" value="Genomic_DNA"/>
</dbReference>
<evidence type="ECO:0000256" key="5">
    <source>
        <dbReference type="SAM" id="SignalP"/>
    </source>
</evidence>
<comment type="similarity">
    <text evidence="1">Belongs to the bacterial solute-binding protein 1 family.</text>
</comment>
<keyword evidence="4" id="KW-0479">Metal-binding</keyword>
<evidence type="ECO:0000313" key="6">
    <source>
        <dbReference type="EMBL" id="GES08817.1"/>
    </source>
</evidence>